<evidence type="ECO:0000313" key="2">
    <source>
        <dbReference type="Proteomes" id="UP000001227"/>
    </source>
</evidence>
<proteinExistence type="predicted"/>
<dbReference type="Proteomes" id="UP000001227">
    <property type="component" value="Chromosome"/>
</dbReference>
<evidence type="ECO:0000313" key="1">
    <source>
        <dbReference type="EMBL" id="ACE05852.1"/>
    </source>
</evidence>
<dbReference type="KEGG" id="aas:Aasi_0441"/>
<gene>
    <name evidence="1" type="ordered locus">Aasi_0441</name>
</gene>
<name>B3ERK0_AMOA5</name>
<dbReference type="RefSeq" id="WP_012472619.1">
    <property type="nucleotide sequence ID" value="NC_010830.1"/>
</dbReference>
<sequence length="91" mass="10642">MYLKYLSAGGNNPVLDSAHTQNIRHILRELFGLGDYHLRQVESIISRPDLHARIHEKIQEIGQQVRKDNVKHIKSYVVKSLKNEFDTYEID</sequence>
<dbReference type="AlphaFoldDB" id="B3ERK0"/>
<dbReference type="EMBL" id="CP001102">
    <property type="protein sequence ID" value="ACE05852.1"/>
    <property type="molecule type" value="Genomic_DNA"/>
</dbReference>
<reference evidence="1 2" key="1">
    <citation type="journal article" date="2010" name="J. Bacteriol.">
        <title>The genome of the amoeba symbiont 'Candidatus Amoebophilus asiaticus' reveals common mechanisms for host cell interaction among amoeba-associated bacteria.</title>
        <authorList>
            <person name="Schmitz-Esser S."/>
            <person name="Tischler P."/>
            <person name="Arnold R."/>
            <person name="Montanaro J."/>
            <person name="Wagner M."/>
            <person name="Rattei T."/>
            <person name="Horn M."/>
        </authorList>
    </citation>
    <scope>NUCLEOTIDE SEQUENCE [LARGE SCALE GENOMIC DNA]</scope>
    <source>
        <strain evidence="1 2">5a2</strain>
    </source>
</reference>
<protein>
    <submittedName>
        <fullName evidence="1">Uncharacterized protein</fullName>
    </submittedName>
</protein>
<organism evidence="1 2">
    <name type="scientific">Amoebophilus asiaticus (strain 5a2)</name>
    <dbReference type="NCBI Taxonomy" id="452471"/>
    <lineage>
        <taxon>Bacteria</taxon>
        <taxon>Pseudomonadati</taxon>
        <taxon>Bacteroidota</taxon>
        <taxon>Cytophagia</taxon>
        <taxon>Cytophagales</taxon>
        <taxon>Amoebophilaceae</taxon>
        <taxon>Candidatus Amoebophilus</taxon>
    </lineage>
</organism>
<keyword evidence="2" id="KW-1185">Reference proteome</keyword>
<accession>B3ERK0</accession>
<dbReference type="HOGENOM" id="CLU_2420522_0_0_10"/>